<reference evidence="2 3" key="1">
    <citation type="journal article" date="2023" name="Commun. Biol.">
        <title>Genome analysis of Parmales, the sister group of diatoms, reveals the evolutionary specialization of diatoms from phago-mixotrophs to photoautotrophs.</title>
        <authorList>
            <person name="Ban H."/>
            <person name="Sato S."/>
            <person name="Yoshikawa S."/>
            <person name="Yamada K."/>
            <person name="Nakamura Y."/>
            <person name="Ichinomiya M."/>
            <person name="Sato N."/>
            <person name="Blanc-Mathieu R."/>
            <person name="Endo H."/>
            <person name="Kuwata A."/>
            <person name="Ogata H."/>
        </authorList>
    </citation>
    <scope>NUCLEOTIDE SEQUENCE [LARGE SCALE GENOMIC DNA]</scope>
</reference>
<name>A0ABQ6MUS0_9STRA</name>
<evidence type="ECO:0000313" key="2">
    <source>
        <dbReference type="EMBL" id="GMI32822.1"/>
    </source>
</evidence>
<accession>A0ABQ6MUS0</accession>
<evidence type="ECO:0000256" key="1">
    <source>
        <dbReference type="SAM" id="MobiDB-lite"/>
    </source>
</evidence>
<feature type="compositionally biased region" description="Basic and acidic residues" evidence="1">
    <location>
        <begin position="1"/>
        <end position="10"/>
    </location>
</feature>
<keyword evidence="3" id="KW-1185">Reference proteome</keyword>
<dbReference type="EMBL" id="BRYB01001751">
    <property type="protein sequence ID" value="GMI32822.1"/>
    <property type="molecule type" value="Genomic_DNA"/>
</dbReference>
<organism evidence="2 3">
    <name type="scientific">Tetraparma gracilis</name>
    <dbReference type="NCBI Taxonomy" id="2962635"/>
    <lineage>
        <taxon>Eukaryota</taxon>
        <taxon>Sar</taxon>
        <taxon>Stramenopiles</taxon>
        <taxon>Ochrophyta</taxon>
        <taxon>Bolidophyceae</taxon>
        <taxon>Parmales</taxon>
        <taxon>Triparmaceae</taxon>
        <taxon>Tetraparma</taxon>
    </lineage>
</organism>
<dbReference type="Proteomes" id="UP001165060">
    <property type="component" value="Unassembled WGS sequence"/>
</dbReference>
<sequence>MDHTRTDRWCYHTNTDGSGGVGAAPDPRIASLPPRGSTPGSLPFFDKTSWYTQLHEPYQRGPVNDLLGTGAALEEAGFGAKPYSDVYKHMIIMRKPSEEYERKARVKVAKKPMTKLVSFRDRPPPAAEPEEEAPEGIAAGMEVVGWDFEKEAREKKAEEEAKEAAAA</sequence>
<proteinExistence type="predicted"/>
<evidence type="ECO:0000313" key="3">
    <source>
        <dbReference type="Proteomes" id="UP001165060"/>
    </source>
</evidence>
<protein>
    <submittedName>
        <fullName evidence="2">Uncharacterized protein</fullName>
    </submittedName>
</protein>
<feature type="region of interest" description="Disordered" evidence="1">
    <location>
        <begin position="1"/>
        <end position="24"/>
    </location>
</feature>
<feature type="region of interest" description="Disordered" evidence="1">
    <location>
        <begin position="115"/>
        <end position="140"/>
    </location>
</feature>
<gene>
    <name evidence="2" type="ORF">TeGR_g7407</name>
</gene>
<comment type="caution">
    <text evidence="2">The sequence shown here is derived from an EMBL/GenBank/DDBJ whole genome shotgun (WGS) entry which is preliminary data.</text>
</comment>